<dbReference type="PROSITE" id="PS51175">
    <property type="entry name" value="CBM6"/>
    <property type="match status" value="4"/>
</dbReference>
<name>A0ABV1KS60_9BACL</name>
<feature type="domain" description="CBM6" evidence="2">
    <location>
        <begin position="909"/>
        <end position="1025"/>
    </location>
</feature>
<feature type="domain" description="CBM6" evidence="2">
    <location>
        <begin position="669"/>
        <end position="785"/>
    </location>
</feature>
<dbReference type="Proteomes" id="UP001493487">
    <property type="component" value="Unassembled WGS sequence"/>
</dbReference>
<dbReference type="PANTHER" id="PTHR36453:SF1">
    <property type="entry name" value="RIGHT HANDED BETA HELIX DOMAIN-CONTAINING PROTEIN"/>
    <property type="match status" value="1"/>
</dbReference>
<dbReference type="Pfam" id="PF21231">
    <property type="entry name" value="GH141_M"/>
    <property type="match status" value="1"/>
</dbReference>
<dbReference type="PANTHER" id="PTHR36453">
    <property type="entry name" value="SECRETED PROTEIN-RELATED"/>
    <property type="match status" value="1"/>
</dbReference>
<keyword evidence="1" id="KW-0732">Signal</keyword>
<protein>
    <submittedName>
        <fullName evidence="3">Carbohydrate-binding protein</fullName>
    </submittedName>
</protein>
<gene>
    <name evidence="3" type="ORF">QJS35_07895</name>
</gene>
<dbReference type="Gene3D" id="2.60.120.260">
    <property type="entry name" value="Galactose-binding domain-like"/>
    <property type="match status" value="4"/>
</dbReference>
<organism evidence="3 4">
    <name type="scientific">Cohnella silvisoli</name>
    <dbReference type="NCBI Taxonomy" id="2873699"/>
    <lineage>
        <taxon>Bacteria</taxon>
        <taxon>Bacillati</taxon>
        <taxon>Bacillota</taxon>
        <taxon>Bacilli</taxon>
        <taxon>Bacillales</taxon>
        <taxon>Paenibacillaceae</taxon>
        <taxon>Cohnella</taxon>
    </lineage>
</organism>
<evidence type="ECO:0000313" key="3">
    <source>
        <dbReference type="EMBL" id="MEQ4482317.1"/>
    </source>
</evidence>
<evidence type="ECO:0000259" key="2">
    <source>
        <dbReference type="PROSITE" id="PS51175"/>
    </source>
</evidence>
<dbReference type="RefSeq" id="WP_232185019.1">
    <property type="nucleotide sequence ID" value="NZ_JAIOAP010000004.1"/>
</dbReference>
<accession>A0ABV1KS60</accession>
<dbReference type="InterPro" id="IPR048482">
    <property type="entry name" value="GH141_ins"/>
</dbReference>
<comment type="caution">
    <text evidence="3">The sequence shown here is derived from an EMBL/GenBank/DDBJ whole genome shotgun (WGS) entry which is preliminary data.</text>
</comment>
<evidence type="ECO:0000313" key="4">
    <source>
        <dbReference type="Proteomes" id="UP001493487"/>
    </source>
</evidence>
<feature type="signal peptide" evidence="1">
    <location>
        <begin position="1"/>
        <end position="28"/>
    </location>
</feature>
<keyword evidence="4" id="KW-1185">Reference proteome</keyword>
<dbReference type="InterPro" id="IPR008979">
    <property type="entry name" value="Galactose-bd-like_sf"/>
</dbReference>
<reference evidence="3 4" key="1">
    <citation type="journal article" date="2023" name="Genome Announc.">
        <title>Pan-Genome Analyses of the Genus Cohnella and Proposal of the Novel Species Cohnella silvisoli sp. nov., Isolated from Forest Soil.</title>
        <authorList>
            <person name="Wang C."/>
            <person name="Mao L."/>
            <person name="Bao G."/>
            <person name="Zhu H."/>
        </authorList>
    </citation>
    <scope>NUCLEOTIDE SEQUENCE [LARGE SCALE GENOMIC DNA]</scope>
    <source>
        <strain evidence="3 4">NL03-T5-1</strain>
    </source>
</reference>
<dbReference type="EMBL" id="JASKHM010000003">
    <property type="protein sequence ID" value="MEQ4482317.1"/>
    <property type="molecule type" value="Genomic_DNA"/>
</dbReference>
<dbReference type="SMART" id="SM00710">
    <property type="entry name" value="PbH1"/>
    <property type="match status" value="5"/>
</dbReference>
<dbReference type="InterPro" id="IPR005084">
    <property type="entry name" value="CBM6"/>
</dbReference>
<feature type="domain" description="CBM6" evidence="2">
    <location>
        <begin position="789"/>
        <end position="905"/>
    </location>
</feature>
<dbReference type="InterPro" id="IPR011050">
    <property type="entry name" value="Pectin_lyase_fold/virulence"/>
</dbReference>
<dbReference type="SUPFAM" id="SSF51126">
    <property type="entry name" value="Pectin lyase-like"/>
    <property type="match status" value="1"/>
</dbReference>
<proteinExistence type="predicted"/>
<dbReference type="SUPFAM" id="SSF49785">
    <property type="entry name" value="Galactose-binding domain-like"/>
    <property type="match status" value="4"/>
</dbReference>
<feature type="chain" id="PRO_5047104140" evidence="1">
    <location>
        <begin position="29"/>
        <end position="1145"/>
    </location>
</feature>
<dbReference type="Gene3D" id="2.160.20.10">
    <property type="entry name" value="Single-stranded right-handed beta-helix, Pectin lyase-like"/>
    <property type="match status" value="1"/>
</dbReference>
<sequence>MKRFVMVTILSLLVCSIAPFLPTTEVSAAVQATYYVSPNGSDTNPGTLAAPFRTLEKARQAVRTVNGNMTGDIIVYFRGGQYPFTGPVNFDQADSGTNGYNVYYQAYPGEVPVFNGGTKVTGWTQTSGNIYQATLTRSAKLRTLYVNGKRAVMARGPVIAPQGGDGTYTISGTESWALSAGSTYSGIKFNASDLGSYARPSDVELVNQVGFSFHVVGLSDLTTSGSYRIAKLQMPMGAIALSEPQGWGMAFYQYNNNPANHFYVQNAYELLDQPGEFYFNRNTNTLYYYKRSNEDMSKAEVYAPTSEGMIRIGGTSRSNRVHHIVFQGITFANDHWSLMNVAGSVGATTVQANALYNKYVSDGNWHSVTYRNTDVMPATVEVASASDIQFVRNVFEHLGAGAITFGNDTVNSSIVGNRFSDISGSAITVGDPLNTYIGDGDFAANQEGAPTNISVQNNYVINASAEFLQTVPVTIIYTVNLNLANNLIVNSPYTAISLGWGWNNFAGYEAGVTPTDVASGNTIQNNRILSSMKLLHDGAAIYTVGKQTGTRITGNYMYDIGGVSYGNGIYTDQASSEMEIDHNVAENFNGVWWFVWGTYAYVSQLNVHDNYVDYATGNEGSYATSTTRTNNVAEPSAPPVSSWSSGAQAIINGAGLQSAYRDIASANGTVFEAEDGVKFGRAAVYDDTAAINGQGVQNLDLNGDALQFNNVPAGTQLTLKYATPNTGNYSLYVNGVKTSVSIASTGSWNTYGVKIVPVNIPEGASVKLQHDTGDIGINLDQIAVSYGHTVLEAEWGSMSGRASAYGDPAASGGQGVQYLDLNGDALQFNNVPAGTQLTLRYATPNTGNYSLYVNGIKTSAAIPPTGSWLGYGTVTIPMGIPAGATLRLQHDTGDIGINLDQIVVSNGSTVLEAESGSLSGRASVYSDAAASGGQGVQNLDLNGDALQFNNVPAGTQLTLRYATPNTGNYSLYINGVKISIAIPSTGSWFGYRTVKIPMGIPAGATLRFQHDTGDIGINLDQIIVSNGLTVLEAESGSLSGRASVYSDPAASGGQGVQNLDLNGDALQFNNVPAGTQLTLRFATPNAGNYSIYVNGVKTSAAIPSTGSWFGYGTVTIPMGIPAGATLRFQHDTGNIGINLDVVYLQ</sequence>
<dbReference type="Pfam" id="PF03422">
    <property type="entry name" value="CBM_6"/>
    <property type="match status" value="4"/>
</dbReference>
<dbReference type="InterPro" id="IPR006626">
    <property type="entry name" value="PbH1"/>
</dbReference>
<feature type="domain" description="CBM6" evidence="2">
    <location>
        <begin position="1029"/>
        <end position="1145"/>
    </location>
</feature>
<evidence type="ECO:0000256" key="1">
    <source>
        <dbReference type="SAM" id="SignalP"/>
    </source>
</evidence>
<dbReference type="InterPro" id="IPR012334">
    <property type="entry name" value="Pectin_lyas_fold"/>
</dbReference>